<dbReference type="AlphaFoldDB" id="A0A850RBK5"/>
<accession>A0A850RBK5</accession>
<evidence type="ECO:0000313" key="1">
    <source>
        <dbReference type="EMBL" id="NVY96178.1"/>
    </source>
</evidence>
<comment type="caution">
    <text evidence="1">The sequence shown here is derived from an EMBL/GenBank/DDBJ whole genome shotgun (WGS) entry which is preliminary data.</text>
</comment>
<dbReference type="EMBL" id="JABZEC010000002">
    <property type="protein sequence ID" value="NVY96178.1"/>
    <property type="molecule type" value="Genomic_DNA"/>
</dbReference>
<dbReference type="Proteomes" id="UP000563523">
    <property type="component" value="Unassembled WGS sequence"/>
</dbReference>
<gene>
    <name evidence="1" type="ORF">HU830_03175</name>
</gene>
<reference evidence="1 2" key="1">
    <citation type="submission" date="2020-06" db="EMBL/GenBank/DDBJ databases">
        <authorList>
            <person name="Kang J."/>
        </authorList>
    </citation>
    <scope>NUCLEOTIDE SEQUENCE [LARGE SCALE GENOMIC DNA]</scope>
    <source>
        <strain evidence="1 2">DCY120</strain>
    </source>
</reference>
<organism evidence="1 2">
    <name type="scientific">Bombilactobacillus apium</name>
    <dbReference type="NCBI Taxonomy" id="2675299"/>
    <lineage>
        <taxon>Bacteria</taxon>
        <taxon>Bacillati</taxon>
        <taxon>Bacillota</taxon>
        <taxon>Bacilli</taxon>
        <taxon>Lactobacillales</taxon>
        <taxon>Lactobacillaceae</taxon>
        <taxon>Bombilactobacillus</taxon>
    </lineage>
</organism>
<protein>
    <submittedName>
        <fullName evidence="1">Uncharacterized protein</fullName>
    </submittedName>
</protein>
<proteinExistence type="predicted"/>
<sequence>MMRHTHSREFLNNYLINRYETIKNEKIGVYSYEVVSKTVIKPVQTNFIQKINKLMYLYNKIERIEPENPYIVHWKFPTARNLQSNKIILRISGRRSVDYLEYIRRDQNFRLIYSTQKSVYDEDKEIMYSLFLCYCEEIIGKVYGKFGFILSLIDSGHEVDQLNSIIYRKIESLKKTSVIYLPNESFLQNKRFFPLVELKFNGDFETSNKVIKSEANNNIIDDIYIEMNKTKPEIRKINGLLSSRVERKHYIRTSAQFFQGLSFISRKQVDICSIVLKLSSYLDSSMGIIVLDLSKENMFLIKKNKDIIRCNDKYLINNPQSILHDAKDYLDISSSSYIFLLVSKADFCIESSRIILQRFIYSGEIFNKLGLILSEKNFVCRCLRNIDDKKVIKKINRDFPEYNIINYLMIAGIGAMDSILRMDI</sequence>
<keyword evidence="2" id="KW-1185">Reference proteome</keyword>
<name>A0A850RBK5_9LACO</name>
<evidence type="ECO:0000313" key="2">
    <source>
        <dbReference type="Proteomes" id="UP000563523"/>
    </source>
</evidence>
<dbReference type="RefSeq" id="WP_176942335.1">
    <property type="nucleotide sequence ID" value="NZ_JABZEC010000002.1"/>
</dbReference>